<dbReference type="OrthoDB" id="10283056at2759"/>
<feature type="signal peptide" evidence="1">
    <location>
        <begin position="1"/>
        <end position="18"/>
    </location>
</feature>
<proteinExistence type="predicted"/>
<feature type="chain" id="PRO_5001771792" evidence="1">
    <location>
        <begin position="19"/>
        <end position="96"/>
    </location>
</feature>
<keyword evidence="1" id="KW-0732">Signal</keyword>
<accession>A0A084B8H9</accession>
<evidence type="ECO:0000256" key="1">
    <source>
        <dbReference type="SAM" id="SignalP"/>
    </source>
</evidence>
<dbReference type="EMBL" id="KL647714">
    <property type="protein sequence ID" value="KEY73858.1"/>
    <property type="molecule type" value="Genomic_DNA"/>
</dbReference>
<gene>
    <name evidence="2" type="ORF">S7711_11559</name>
</gene>
<dbReference type="Proteomes" id="UP000028045">
    <property type="component" value="Unassembled WGS sequence"/>
</dbReference>
<name>A0A084B8H9_STACB</name>
<dbReference type="HOGENOM" id="CLU_2361115_0_0_1"/>
<evidence type="ECO:0000313" key="3">
    <source>
        <dbReference type="Proteomes" id="UP000028045"/>
    </source>
</evidence>
<sequence length="96" mass="10379">MKFSSLFAFAPLLLSVRGQPFPSGVKFRVYPNIETCQAGDGYIGSTLGWTDEVGECFRVLGTVYWIAALSSAPPGYGYAASIMQGFPQIHVLVVVK</sequence>
<organism evidence="2 3">
    <name type="scientific">Stachybotrys chartarum (strain CBS 109288 / IBT 7711)</name>
    <name type="common">Toxic black mold</name>
    <name type="synonym">Stilbospora chartarum</name>
    <dbReference type="NCBI Taxonomy" id="1280523"/>
    <lineage>
        <taxon>Eukaryota</taxon>
        <taxon>Fungi</taxon>
        <taxon>Dikarya</taxon>
        <taxon>Ascomycota</taxon>
        <taxon>Pezizomycotina</taxon>
        <taxon>Sordariomycetes</taxon>
        <taxon>Hypocreomycetidae</taxon>
        <taxon>Hypocreales</taxon>
        <taxon>Stachybotryaceae</taxon>
        <taxon>Stachybotrys</taxon>
    </lineage>
</organism>
<keyword evidence="3" id="KW-1185">Reference proteome</keyword>
<reference evidence="2 3" key="1">
    <citation type="journal article" date="2014" name="BMC Genomics">
        <title>Comparative genome sequencing reveals chemotype-specific gene clusters in the toxigenic black mold Stachybotrys.</title>
        <authorList>
            <person name="Semeiks J."/>
            <person name="Borek D."/>
            <person name="Otwinowski Z."/>
            <person name="Grishin N.V."/>
        </authorList>
    </citation>
    <scope>NUCLEOTIDE SEQUENCE [LARGE SCALE GENOMIC DNA]</scope>
    <source>
        <strain evidence="3">CBS 109288 / IBT 7711</strain>
    </source>
</reference>
<dbReference type="AlphaFoldDB" id="A0A084B8H9"/>
<evidence type="ECO:0000313" key="2">
    <source>
        <dbReference type="EMBL" id="KEY73858.1"/>
    </source>
</evidence>
<protein>
    <submittedName>
        <fullName evidence="2">Uncharacterized protein</fullName>
    </submittedName>
</protein>